<comment type="caution">
    <text evidence="2">The sequence shown here is derived from an EMBL/GenBank/DDBJ whole genome shotgun (WGS) entry which is preliminary data.</text>
</comment>
<dbReference type="Proteomes" id="UP000824076">
    <property type="component" value="Unassembled WGS sequence"/>
</dbReference>
<feature type="non-terminal residue" evidence="2">
    <location>
        <position position="191"/>
    </location>
</feature>
<accession>A0A9D1IKX9</accession>
<protein>
    <submittedName>
        <fullName evidence="2">Uncharacterized protein</fullName>
    </submittedName>
</protein>
<evidence type="ECO:0000256" key="1">
    <source>
        <dbReference type="SAM" id="SignalP"/>
    </source>
</evidence>
<evidence type="ECO:0000313" key="3">
    <source>
        <dbReference type="Proteomes" id="UP000824076"/>
    </source>
</evidence>
<dbReference type="PROSITE" id="PS51257">
    <property type="entry name" value="PROKAR_LIPOPROTEIN"/>
    <property type="match status" value="1"/>
</dbReference>
<gene>
    <name evidence="2" type="ORF">IAD18_04910</name>
</gene>
<sequence>MKKMINKYFCMAVALAAAGMTGCSEDEPNVNPTEGETVKTSFAISLPYQFGTRMSGDNVQANGNFLGMQNIRMFPLTTAGADNVALSRMIALGNIAADGLTDQTKVYNDVQVDVNTNNFLFYALAGSTAPSTTTAFANGYMTDNLSSGVVNTNDIEFKLNRIRKEANFATDGADVLQALNGVAAATGWSAS</sequence>
<dbReference type="AlphaFoldDB" id="A0A9D1IKX9"/>
<keyword evidence="1" id="KW-0732">Signal</keyword>
<reference evidence="2" key="2">
    <citation type="journal article" date="2021" name="PeerJ">
        <title>Extensive microbial diversity within the chicken gut microbiome revealed by metagenomics and culture.</title>
        <authorList>
            <person name="Gilroy R."/>
            <person name="Ravi A."/>
            <person name="Getino M."/>
            <person name="Pursley I."/>
            <person name="Horton D.L."/>
            <person name="Alikhan N.F."/>
            <person name="Baker D."/>
            <person name="Gharbi K."/>
            <person name="Hall N."/>
            <person name="Watson M."/>
            <person name="Adriaenssens E.M."/>
            <person name="Foster-Nyarko E."/>
            <person name="Jarju S."/>
            <person name="Secka A."/>
            <person name="Antonio M."/>
            <person name="Oren A."/>
            <person name="Chaudhuri R.R."/>
            <person name="La Ragione R."/>
            <person name="Hildebrand F."/>
            <person name="Pallen M.J."/>
        </authorList>
    </citation>
    <scope>NUCLEOTIDE SEQUENCE</scope>
    <source>
        <strain evidence="2">17073</strain>
    </source>
</reference>
<dbReference type="EMBL" id="DVMS01000141">
    <property type="protein sequence ID" value="HIU38988.1"/>
    <property type="molecule type" value="Genomic_DNA"/>
</dbReference>
<name>A0A9D1IKX9_9BACT</name>
<feature type="signal peptide" evidence="1">
    <location>
        <begin position="1"/>
        <end position="25"/>
    </location>
</feature>
<proteinExistence type="predicted"/>
<organism evidence="2 3">
    <name type="scientific">Candidatus Limisoma intestinavium</name>
    <dbReference type="NCBI Taxonomy" id="2840856"/>
    <lineage>
        <taxon>Bacteria</taxon>
        <taxon>Pseudomonadati</taxon>
        <taxon>Bacteroidota</taxon>
        <taxon>Bacteroidia</taxon>
        <taxon>Bacteroidales</taxon>
        <taxon>Candidatus Limisoma</taxon>
    </lineage>
</organism>
<feature type="chain" id="PRO_5039270291" evidence="1">
    <location>
        <begin position="26"/>
        <end position="191"/>
    </location>
</feature>
<evidence type="ECO:0000313" key="2">
    <source>
        <dbReference type="EMBL" id="HIU38988.1"/>
    </source>
</evidence>
<reference evidence="2" key="1">
    <citation type="submission" date="2020-10" db="EMBL/GenBank/DDBJ databases">
        <authorList>
            <person name="Gilroy R."/>
        </authorList>
    </citation>
    <scope>NUCLEOTIDE SEQUENCE</scope>
    <source>
        <strain evidence="2">17073</strain>
    </source>
</reference>